<reference evidence="3" key="1">
    <citation type="submission" date="2018-05" db="EMBL/GenBank/DDBJ databases">
        <authorList>
            <person name="Lanie J.A."/>
            <person name="Ng W.-L."/>
            <person name="Kazmierczak K.M."/>
            <person name="Andrzejewski T.M."/>
            <person name="Davidsen T.M."/>
            <person name="Wayne K.J."/>
            <person name="Tettelin H."/>
            <person name="Glass J.I."/>
            <person name="Rusch D."/>
            <person name="Podicherti R."/>
            <person name="Tsui H.-C.T."/>
            <person name="Winkler M.E."/>
        </authorList>
    </citation>
    <scope>NUCLEOTIDE SEQUENCE</scope>
</reference>
<dbReference type="GO" id="GO:0005509">
    <property type="term" value="F:calcium ion binding"/>
    <property type="evidence" value="ECO:0007669"/>
    <property type="project" value="InterPro"/>
</dbReference>
<dbReference type="AlphaFoldDB" id="A0A382B866"/>
<proteinExistence type="predicted"/>
<feature type="region of interest" description="Disordered" evidence="1">
    <location>
        <begin position="34"/>
        <end position="107"/>
    </location>
</feature>
<evidence type="ECO:0000256" key="2">
    <source>
        <dbReference type="SAM" id="Phobius"/>
    </source>
</evidence>
<dbReference type="InterPro" id="IPR010319">
    <property type="entry name" value="Transglutaminase-like_Cys_pept"/>
</dbReference>
<organism evidence="3">
    <name type="scientific">marine metagenome</name>
    <dbReference type="NCBI Taxonomy" id="408172"/>
    <lineage>
        <taxon>unclassified sequences</taxon>
        <taxon>metagenomes</taxon>
        <taxon>ecological metagenomes</taxon>
    </lineage>
</organism>
<dbReference type="EMBL" id="UINC01028609">
    <property type="protein sequence ID" value="SVB09889.1"/>
    <property type="molecule type" value="Genomic_DNA"/>
</dbReference>
<dbReference type="Gene3D" id="4.10.1080.10">
    <property type="entry name" value="TSP type-3 repeat"/>
    <property type="match status" value="1"/>
</dbReference>
<evidence type="ECO:0000256" key="1">
    <source>
        <dbReference type="SAM" id="MobiDB-lite"/>
    </source>
</evidence>
<gene>
    <name evidence="3" type="ORF">METZ01_LOCUS162743</name>
</gene>
<protein>
    <recommendedName>
        <fullName evidence="4">Transglutaminase-like domain-containing protein</fullName>
    </recommendedName>
</protein>
<dbReference type="PANTHER" id="PTHR39327:SF1">
    <property type="entry name" value="BLR5470 PROTEIN"/>
    <property type="match status" value="1"/>
</dbReference>
<evidence type="ECO:0008006" key="4">
    <source>
        <dbReference type="Google" id="ProtNLM"/>
    </source>
</evidence>
<keyword evidence="2" id="KW-0812">Transmembrane</keyword>
<dbReference type="Gene3D" id="3.10.620.30">
    <property type="match status" value="1"/>
</dbReference>
<feature type="compositionally biased region" description="Acidic residues" evidence="1">
    <location>
        <begin position="94"/>
        <end position="107"/>
    </location>
</feature>
<keyword evidence="2" id="KW-1133">Transmembrane helix</keyword>
<feature type="transmembrane region" description="Helical" evidence="2">
    <location>
        <begin position="7"/>
        <end position="26"/>
    </location>
</feature>
<accession>A0A382B866</accession>
<feature type="compositionally biased region" description="Acidic residues" evidence="1">
    <location>
        <begin position="52"/>
        <end position="75"/>
    </location>
</feature>
<dbReference type="PANTHER" id="PTHR39327">
    <property type="match status" value="1"/>
</dbReference>
<feature type="compositionally biased region" description="Basic and acidic residues" evidence="1">
    <location>
        <begin position="34"/>
        <end position="51"/>
    </location>
</feature>
<dbReference type="InterPro" id="IPR028974">
    <property type="entry name" value="TSP_type-3_rpt"/>
</dbReference>
<dbReference type="SUPFAM" id="SSF103647">
    <property type="entry name" value="TSP type-3 repeat"/>
    <property type="match status" value="1"/>
</dbReference>
<sequence>MNLMDKIVVVMVVGVLIGVGINQYMYDKDMDGVSNDKDDFPSDPDEWKDTDNDGIGDNRDEDDDGDGYNDTEDLFPENSNEYADSDLDGIGNNEDLDDDDDGYDDSEDVDPLNDIALRFVFEWVELTDKQNNKANAPLVFYLYQDSEQLHRFDNNNNPWSVPWQEKFDLNADFELNVPDNQTEHQFTVIAMFYKFRNPEEFDISSSNDSYRATITYNLSTDSWEQGRNGTLDGEIDGSNENDDARLYVSIESYNFGYLKSYSWRFNTMDFQLTHNFDPARYTFYSNQPHTVKEYEDYINFVTTDEEAIVEVGLKLRAAAEEKGFDNLNEVNFIMSFVQSLKYAEDNLTAGYGEYPRYPIETLIDQVGDCEDSSALLISLLEPLGYEAALILIPDAWDGYGHAAVGINLTGASGLYYILNEGEENEIGYYYAETTAQGWKLGEMPDLDSNKAYVYEA</sequence>
<keyword evidence="2" id="KW-0472">Membrane</keyword>
<evidence type="ECO:0000313" key="3">
    <source>
        <dbReference type="EMBL" id="SVB09889.1"/>
    </source>
</evidence>
<name>A0A382B866_9ZZZZ</name>